<dbReference type="InterPro" id="IPR033756">
    <property type="entry name" value="YlxH/NBP35"/>
</dbReference>
<dbReference type="EMBL" id="FTOQ01000004">
    <property type="protein sequence ID" value="SIS82574.1"/>
    <property type="molecule type" value="Genomic_DNA"/>
</dbReference>
<reference evidence="4" key="1">
    <citation type="submission" date="2017-01" db="EMBL/GenBank/DDBJ databases">
        <authorList>
            <person name="Varghese N."/>
            <person name="Submissions S."/>
        </authorList>
    </citation>
    <scope>NUCLEOTIDE SEQUENCE [LARGE SCALE GENOMIC DNA]</scope>
    <source>
        <strain evidence="4">DSM 29430</strain>
    </source>
</reference>
<dbReference type="InterPro" id="IPR050625">
    <property type="entry name" value="ParA/MinD_ATPase"/>
</dbReference>
<evidence type="ECO:0000256" key="1">
    <source>
        <dbReference type="ARBA" id="ARBA00022741"/>
    </source>
</evidence>
<name>A0A1N7M919_9RHOB</name>
<dbReference type="GO" id="GO:0009898">
    <property type="term" value="C:cytoplasmic side of plasma membrane"/>
    <property type="evidence" value="ECO:0007669"/>
    <property type="project" value="TreeGrafter"/>
</dbReference>
<dbReference type="Proteomes" id="UP000186684">
    <property type="component" value="Unassembled WGS sequence"/>
</dbReference>
<dbReference type="AlphaFoldDB" id="A0A1N7M919"/>
<dbReference type="GO" id="GO:0005524">
    <property type="term" value="F:ATP binding"/>
    <property type="evidence" value="ECO:0007669"/>
    <property type="project" value="UniProtKB-KW"/>
</dbReference>
<dbReference type="STRING" id="633194.SAMN05421759_10495"/>
<dbReference type="GO" id="GO:0016887">
    <property type="term" value="F:ATP hydrolysis activity"/>
    <property type="evidence" value="ECO:0007669"/>
    <property type="project" value="TreeGrafter"/>
</dbReference>
<dbReference type="PANTHER" id="PTHR43384">
    <property type="entry name" value="SEPTUM SITE-DETERMINING PROTEIN MIND HOMOLOG, CHLOROPLASTIC-RELATED"/>
    <property type="match status" value="1"/>
</dbReference>
<dbReference type="PANTHER" id="PTHR43384:SF6">
    <property type="entry name" value="SEPTUM SITE-DETERMINING PROTEIN MIND HOMOLOG, CHLOROPLASTIC"/>
    <property type="match status" value="1"/>
</dbReference>
<keyword evidence="2" id="KW-0067">ATP-binding</keyword>
<dbReference type="InterPro" id="IPR027417">
    <property type="entry name" value="P-loop_NTPase"/>
</dbReference>
<dbReference type="OrthoDB" id="8281972at2"/>
<keyword evidence="1" id="KW-0547">Nucleotide-binding</keyword>
<dbReference type="Gene3D" id="3.40.50.300">
    <property type="entry name" value="P-loop containing nucleotide triphosphate hydrolases"/>
    <property type="match status" value="1"/>
</dbReference>
<evidence type="ECO:0000313" key="3">
    <source>
        <dbReference type="EMBL" id="SIS82574.1"/>
    </source>
</evidence>
<dbReference type="Pfam" id="PF10609">
    <property type="entry name" value="ParA"/>
    <property type="match status" value="1"/>
</dbReference>
<dbReference type="GO" id="GO:0051782">
    <property type="term" value="P:negative regulation of cell division"/>
    <property type="evidence" value="ECO:0007669"/>
    <property type="project" value="TreeGrafter"/>
</dbReference>
<accession>A0A1N7M919</accession>
<proteinExistence type="predicted"/>
<dbReference type="SUPFAM" id="SSF52540">
    <property type="entry name" value="P-loop containing nucleoside triphosphate hydrolases"/>
    <property type="match status" value="1"/>
</dbReference>
<evidence type="ECO:0000256" key="2">
    <source>
        <dbReference type="ARBA" id="ARBA00022840"/>
    </source>
</evidence>
<dbReference type="GO" id="GO:0005829">
    <property type="term" value="C:cytosol"/>
    <property type="evidence" value="ECO:0007669"/>
    <property type="project" value="TreeGrafter"/>
</dbReference>
<protein>
    <submittedName>
        <fullName evidence="3">Pilus assembly protein CpaE</fullName>
    </submittedName>
</protein>
<dbReference type="RefSeq" id="WP_076447362.1">
    <property type="nucleotide sequence ID" value="NZ_FTOQ01000004.1"/>
</dbReference>
<gene>
    <name evidence="3" type="ORF">SAMN05421759_10495</name>
</gene>
<evidence type="ECO:0000313" key="4">
    <source>
        <dbReference type="Proteomes" id="UP000186684"/>
    </source>
</evidence>
<sequence>MIHDRDISDQILFVGPEDRVPKLRRLSLVASGQSDLGKLDHREIGQGVRCVLFTTDGCDADLKAISALKSARSGMLDLVALCDKDLPLARVRALTAAGASEVLDSSMSAQEIETALQVLAARSLTVPAQPAQTAKATVFAIAQARGGVGATTVAVNLAVALAAGERRGETPRVAILDLDLQFGNVGTYLDVEDNGGLLDLIAHSGVPDAGRILQIVQTSAHGVDVITAPSVFVPLSSFSIELAWAIVETLRARYDYLIIDLPHAALDWVGPVVEDASALVLVSDSSVPCIRHAKRLCDLYRETRVALPIEFVMNREKRHFFKTETTRDAEELLGVQVAAWLPEDTAAHRRAVDFGQPAACKRTATRKQYRKWAKRLAAASAGAHEAKRESADVQ</sequence>
<keyword evidence="4" id="KW-1185">Reference proteome</keyword>
<organism evidence="3 4">
    <name type="scientific">Roseivivax lentus</name>
    <dbReference type="NCBI Taxonomy" id="633194"/>
    <lineage>
        <taxon>Bacteria</taxon>
        <taxon>Pseudomonadati</taxon>
        <taxon>Pseudomonadota</taxon>
        <taxon>Alphaproteobacteria</taxon>
        <taxon>Rhodobacterales</taxon>
        <taxon>Roseobacteraceae</taxon>
        <taxon>Roseivivax</taxon>
    </lineage>
</organism>